<evidence type="ECO:0000313" key="2">
    <source>
        <dbReference type="WBParaSite" id="PS1159_v2.g16441.t1"/>
    </source>
</evidence>
<sequence length="98" mass="10168">MFQQITLGAPNTKVHAIGGSAADGTIETLQTATTLPSTATTTTTNYHSHLRTSNGIINGGGGATVTGASSLAHEFGIKKSNSRTPLFRRHSTFQSRPG</sequence>
<reference evidence="2" key="1">
    <citation type="submission" date="2022-11" db="UniProtKB">
        <authorList>
            <consortium name="WormBaseParasite"/>
        </authorList>
    </citation>
    <scope>IDENTIFICATION</scope>
</reference>
<organism evidence="1 2">
    <name type="scientific">Panagrolaimus sp. PS1159</name>
    <dbReference type="NCBI Taxonomy" id="55785"/>
    <lineage>
        <taxon>Eukaryota</taxon>
        <taxon>Metazoa</taxon>
        <taxon>Ecdysozoa</taxon>
        <taxon>Nematoda</taxon>
        <taxon>Chromadorea</taxon>
        <taxon>Rhabditida</taxon>
        <taxon>Tylenchina</taxon>
        <taxon>Panagrolaimomorpha</taxon>
        <taxon>Panagrolaimoidea</taxon>
        <taxon>Panagrolaimidae</taxon>
        <taxon>Panagrolaimus</taxon>
    </lineage>
</organism>
<protein>
    <submittedName>
        <fullName evidence="2">Uncharacterized protein</fullName>
    </submittedName>
</protein>
<evidence type="ECO:0000313" key="1">
    <source>
        <dbReference type="Proteomes" id="UP000887580"/>
    </source>
</evidence>
<accession>A0AC35FDM2</accession>
<name>A0AC35FDM2_9BILA</name>
<dbReference type="Proteomes" id="UP000887580">
    <property type="component" value="Unplaced"/>
</dbReference>
<dbReference type="WBParaSite" id="PS1159_v2.g16441.t1">
    <property type="protein sequence ID" value="PS1159_v2.g16441.t1"/>
    <property type="gene ID" value="PS1159_v2.g16441"/>
</dbReference>
<proteinExistence type="predicted"/>